<evidence type="ECO:0000256" key="10">
    <source>
        <dbReference type="ARBA" id="ARBA00023186"/>
    </source>
</evidence>
<feature type="transmembrane region" description="Helical" evidence="12">
    <location>
        <begin position="115"/>
        <end position="139"/>
    </location>
</feature>
<feature type="transmembrane region" description="Helical" evidence="12">
    <location>
        <begin position="45"/>
        <end position="63"/>
    </location>
</feature>
<feature type="transmembrane region" description="Helical" evidence="12">
    <location>
        <begin position="12"/>
        <end position="33"/>
    </location>
</feature>
<evidence type="ECO:0000313" key="14">
    <source>
        <dbReference type="Proteomes" id="UP001519288"/>
    </source>
</evidence>
<name>A0ABS4JBI4_9BACL</name>
<keyword evidence="11" id="KW-0676">Redox-active center</keyword>
<dbReference type="EMBL" id="JAGGLD010000001">
    <property type="protein sequence ID" value="MBP1999063.1"/>
    <property type="molecule type" value="Genomic_DNA"/>
</dbReference>
<keyword evidence="7" id="KW-0560">Oxidoreductase</keyword>
<keyword evidence="6 12" id="KW-1133">Transmembrane helix</keyword>
<feature type="transmembrane region" description="Helical" evidence="12">
    <location>
        <begin position="70"/>
        <end position="89"/>
    </location>
</feature>
<protein>
    <submittedName>
        <fullName evidence="13">Disulfide bond formation protein DsbB</fullName>
    </submittedName>
</protein>
<keyword evidence="3" id="KW-0813">Transport</keyword>
<dbReference type="PANTHER" id="PTHR43469:SF1">
    <property type="entry name" value="SPBETA PROPHAGE-DERIVED DISULFIDE BOND FORMATION PROTEIN B"/>
    <property type="match status" value="1"/>
</dbReference>
<comment type="subcellular location">
    <subcellularLocation>
        <location evidence="1">Membrane</location>
        <topology evidence="1">Multi-pass membrane protein</topology>
    </subcellularLocation>
</comment>
<dbReference type="Proteomes" id="UP001519288">
    <property type="component" value="Unassembled WGS sequence"/>
</dbReference>
<comment type="caution">
    <text evidence="13">The sequence shown here is derived from an EMBL/GenBank/DDBJ whole genome shotgun (WGS) entry which is preliminary data.</text>
</comment>
<evidence type="ECO:0000256" key="5">
    <source>
        <dbReference type="ARBA" id="ARBA00022982"/>
    </source>
</evidence>
<keyword evidence="8 12" id="KW-0472">Membrane</keyword>
<evidence type="ECO:0000256" key="12">
    <source>
        <dbReference type="SAM" id="Phobius"/>
    </source>
</evidence>
<evidence type="ECO:0000256" key="9">
    <source>
        <dbReference type="ARBA" id="ARBA00023157"/>
    </source>
</evidence>
<sequence length="161" mass="18644">MNQRTERSFVQEYGLYLAWLVAIIATASSLFLSEVMLFEPCRLCWFQRIFMYPLVLWLGIAAYRNDRSIIRYALPMSIIGGCISIYHYAEQKIPAFAKLLPCKVGVPCNADYLDWFGFITIPLLALIAFALITIFLFVARRGEDPDLDMDEEEGINREWVR</sequence>
<keyword evidence="5" id="KW-0249">Electron transport</keyword>
<comment type="similarity">
    <text evidence="2">Belongs to the DsbB family. BdbC subfamily.</text>
</comment>
<evidence type="ECO:0000313" key="13">
    <source>
        <dbReference type="EMBL" id="MBP1999063.1"/>
    </source>
</evidence>
<proteinExistence type="inferred from homology"/>
<organism evidence="13 14">
    <name type="scientific">Paenibacillus shirakamiensis</name>
    <dbReference type="NCBI Taxonomy" id="1265935"/>
    <lineage>
        <taxon>Bacteria</taxon>
        <taxon>Bacillati</taxon>
        <taxon>Bacillota</taxon>
        <taxon>Bacilli</taxon>
        <taxon>Bacillales</taxon>
        <taxon>Paenibacillaceae</taxon>
        <taxon>Paenibacillus</taxon>
    </lineage>
</organism>
<keyword evidence="10" id="KW-0143">Chaperone</keyword>
<keyword evidence="9" id="KW-1015">Disulfide bond</keyword>
<keyword evidence="14" id="KW-1185">Reference proteome</keyword>
<dbReference type="RefSeq" id="WP_209858199.1">
    <property type="nucleotide sequence ID" value="NZ_JAGGLD010000001.1"/>
</dbReference>
<gene>
    <name evidence="13" type="ORF">J2Z69_000082</name>
</gene>
<evidence type="ECO:0000256" key="11">
    <source>
        <dbReference type="ARBA" id="ARBA00023284"/>
    </source>
</evidence>
<dbReference type="InterPro" id="IPR023380">
    <property type="entry name" value="DsbB-like_sf"/>
</dbReference>
<dbReference type="InterPro" id="IPR012187">
    <property type="entry name" value="Disulphide_bond_form_BdbC"/>
</dbReference>
<dbReference type="Pfam" id="PF02600">
    <property type="entry name" value="DsbB"/>
    <property type="match status" value="1"/>
</dbReference>
<evidence type="ECO:0000256" key="1">
    <source>
        <dbReference type="ARBA" id="ARBA00004141"/>
    </source>
</evidence>
<keyword evidence="4 12" id="KW-0812">Transmembrane</keyword>
<reference evidence="13 14" key="1">
    <citation type="submission" date="2021-03" db="EMBL/GenBank/DDBJ databases">
        <title>Genomic Encyclopedia of Type Strains, Phase IV (KMG-IV): sequencing the most valuable type-strain genomes for metagenomic binning, comparative biology and taxonomic classification.</title>
        <authorList>
            <person name="Goeker M."/>
        </authorList>
    </citation>
    <scope>NUCLEOTIDE SEQUENCE [LARGE SCALE GENOMIC DNA]</scope>
    <source>
        <strain evidence="13 14">DSM 26806</strain>
    </source>
</reference>
<evidence type="ECO:0000256" key="7">
    <source>
        <dbReference type="ARBA" id="ARBA00023002"/>
    </source>
</evidence>
<accession>A0ABS4JBI4</accession>
<dbReference type="InterPro" id="IPR003752">
    <property type="entry name" value="DiS_bond_form_DsbB/BdbC"/>
</dbReference>
<dbReference type="HAMAP" id="MF_00287">
    <property type="entry name" value="BdbC"/>
    <property type="match status" value="1"/>
</dbReference>
<dbReference type="NCBIfam" id="NF002849">
    <property type="entry name" value="PRK03113.1"/>
    <property type="match status" value="1"/>
</dbReference>
<dbReference type="Gene3D" id="1.20.1550.10">
    <property type="entry name" value="DsbB-like"/>
    <property type="match status" value="1"/>
</dbReference>
<evidence type="ECO:0000256" key="4">
    <source>
        <dbReference type="ARBA" id="ARBA00022692"/>
    </source>
</evidence>
<dbReference type="PANTHER" id="PTHR43469">
    <property type="entry name" value="DISULFIDE FORMATION PROTEIN-RELATED"/>
    <property type="match status" value="1"/>
</dbReference>
<evidence type="ECO:0000256" key="8">
    <source>
        <dbReference type="ARBA" id="ARBA00023136"/>
    </source>
</evidence>
<evidence type="ECO:0000256" key="6">
    <source>
        <dbReference type="ARBA" id="ARBA00022989"/>
    </source>
</evidence>
<evidence type="ECO:0000256" key="3">
    <source>
        <dbReference type="ARBA" id="ARBA00022448"/>
    </source>
</evidence>
<dbReference type="PIRSF" id="PIRSF036659">
    <property type="entry name" value="BdbC"/>
    <property type="match status" value="1"/>
</dbReference>
<dbReference type="SUPFAM" id="SSF158442">
    <property type="entry name" value="DsbB-like"/>
    <property type="match status" value="1"/>
</dbReference>
<evidence type="ECO:0000256" key="2">
    <source>
        <dbReference type="ARBA" id="ARBA00007602"/>
    </source>
</evidence>